<protein>
    <submittedName>
        <fullName evidence="2">YbhB/YbcL family Raf kinase inhibitor-like protein</fullName>
    </submittedName>
</protein>
<comment type="caution">
    <text evidence="2">The sequence shown here is derived from an EMBL/GenBank/DDBJ whole genome shotgun (WGS) entry which is preliminary data.</text>
</comment>
<dbReference type="Proteomes" id="UP000242861">
    <property type="component" value="Unassembled WGS sequence"/>
</dbReference>
<gene>
    <name evidence="2" type="ORF">CW360_15475</name>
</gene>
<dbReference type="SUPFAM" id="SSF49777">
    <property type="entry name" value="PEBP-like"/>
    <property type="match status" value="1"/>
</dbReference>
<dbReference type="InterPro" id="IPR005247">
    <property type="entry name" value="YbhB_YbcL/LppC-like"/>
</dbReference>
<feature type="signal peptide" evidence="1">
    <location>
        <begin position="1"/>
        <end position="21"/>
    </location>
</feature>
<evidence type="ECO:0000313" key="3">
    <source>
        <dbReference type="Proteomes" id="UP000242861"/>
    </source>
</evidence>
<dbReference type="RefSeq" id="WP_101194310.1">
    <property type="nucleotide sequence ID" value="NZ_PIYS01000032.1"/>
</dbReference>
<dbReference type="InterPro" id="IPR008914">
    <property type="entry name" value="PEBP"/>
</dbReference>
<dbReference type="Pfam" id="PF01161">
    <property type="entry name" value="PBP"/>
    <property type="match status" value="1"/>
</dbReference>
<dbReference type="EMBL" id="PIYS01000032">
    <property type="protein sequence ID" value="PKF69910.1"/>
    <property type="molecule type" value="Genomic_DNA"/>
</dbReference>
<dbReference type="NCBIfam" id="TIGR00481">
    <property type="entry name" value="YbhB/YbcL family Raf kinase inhibitor-like protein"/>
    <property type="match status" value="1"/>
</dbReference>
<proteinExistence type="predicted"/>
<sequence>MKSLAFALVMTGLGMAGHTLAFELNSPQLQEGQPLSKAQEYQGFGCSGDNRAPALSWQNPPAGTRSFAVTVYDPDAPTGSGWWHWLVFNLPADSRGLPEGSGQPGGATLPAGSVQSLTDFGQPGFGGACPLAGDKAHRYVFTVHALKVPRLELDEKAMPALVGYMLHANSLGSASLTASYARPAEMQAQQ</sequence>
<name>A0A2I0CL80_9PSED</name>
<dbReference type="PANTHER" id="PTHR30289">
    <property type="entry name" value="UNCHARACTERIZED PROTEIN YBCL-RELATED"/>
    <property type="match status" value="1"/>
</dbReference>
<evidence type="ECO:0000256" key="1">
    <source>
        <dbReference type="SAM" id="SignalP"/>
    </source>
</evidence>
<dbReference type="AlphaFoldDB" id="A0A2I0CL80"/>
<accession>A0A2I0CL80</accession>
<dbReference type="Gene3D" id="3.90.280.10">
    <property type="entry name" value="PEBP-like"/>
    <property type="match status" value="1"/>
</dbReference>
<reference evidence="3" key="1">
    <citation type="submission" date="2017-12" db="EMBL/GenBank/DDBJ databases">
        <authorList>
            <person name="Yu X.-Y."/>
        </authorList>
    </citation>
    <scope>NUCLEOTIDE SEQUENCE [LARGE SCALE GENOMIC DNA]</scope>
    <source>
        <strain evidence="3">ZYSR67-Z</strain>
    </source>
</reference>
<feature type="chain" id="PRO_5014180659" evidence="1">
    <location>
        <begin position="22"/>
        <end position="190"/>
    </location>
</feature>
<dbReference type="InterPro" id="IPR036610">
    <property type="entry name" value="PEBP-like_sf"/>
</dbReference>
<dbReference type="PANTHER" id="PTHR30289:SF1">
    <property type="entry name" value="PEBP (PHOSPHATIDYLETHANOLAMINE-BINDING PROTEIN) FAMILY PROTEIN"/>
    <property type="match status" value="1"/>
</dbReference>
<organism evidence="2 3">
    <name type="scientific">Pseudomonas fluvialis</name>
    <dbReference type="NCBI Taxonomy" id="1793966"/>
    <lineage>
        <taxon>Bacteria</taxon>
        <taxon>Pseudomonadati</taxon>
        <taxon>Pseudomonadota</taxon>
        <taxon>Gammaproteobacteria</taxon>
        <taxon>Pseudomonadales</taxon>
        <taxon>Pseudomonadaceae</taxon>
        <taxon>Pseudomonas</taxon>
    </lineage>
</organism>
<evidence type="ECO:0000313" key="2">
    <source>
        <dbReference type="EMBL" id="PKF69910.1"/>
    </source>
</evidence>
<dbReference type="CDD" id="cd00865">
    <property type="entry name" value="PEBP_bact_arch"/>
    <property type="match status" value="1"/>
</dbReference>
<keyword evidence="1" id="KW-0732">Signal</keyword>